<dbReference type="Pfam" id="PF10245">
    <property type="entry name" value="MRP-S22"/>
    <property type="match status" value="1"/>
</dbReference>
<dbReference type="FunCoup" id="A0A6P8SAB6">
    <property type="interactions" value="1739"/>
</dbReference>
<protein>
    <submittedName>
        <fullName evidence="2">28S ribosomal protein S22, mitochondrial isoform X1</fullName>
    </submittedName>
</protein>
<dbReference type="AlphaFoldDB" id="A0A6P8SAB6"/>
<dbReference type="CTD" id="56945"/>
<dbReference type="GeneID" id="117367085"/>
<keyword evidence="2" id="KW-0687">Ribonucleoprotein</keyword>
<dbReference type="InterPro" id="IPR019374">
    <property type="entry name" value="Ribosomal_mS22"/>
</dbReference>
<keyword evidence="1" id="KW-1185">Reference proteome</keyword>
<sequence length="342" mass="39457">MEKAVFRVLGRVRWRPAGFGFQARFTRCGNRNLCAEQGAGSGAEPEAQKPCFTDETVQTLLSKMTGLNLHKVFKPIKQELKPPTYKLMTDEQLQQALEKASEVAKERLKMPPVLNERDPIDDLLADDKILDGITTAKIVFTDITFSTPHRERFIVVREPDGRLRKASWKERDRMIQVYFPREGRRLAPPLLFRTENLPIVFQQDRHEDVLNLCIIQFEPDSAEYIRIHHQTYEDIEKHGKYDILYSTRHFGGMVWYLANRKRIDGLLIDMIQKNMLDNAECLINLYHILHPETQSAKEAKEQTACGIDLIKIFMKTEAQRAGYVELALQAYQNAYSTVASSS</sequence>
<dbReference type="KEGG" id="gsh:117367085"/>
<dbReference type="RefSeq" id="XP_033815219.1">
    <property type="nucleotide sequence ID" value="XM_033959328.1"/>
</dbReference>
<proteinExistence type="predicted"/>
<name>A0A6P8SAB6_GEOSA</name>
<dbReference type="GO" id="GO:0003735">
    <property type="term" value="F:structural constituent of ribosome"/>
    <property type="evidence" value="ECO:0007669"/>
    <property type="project" value="TreeGrafter"/>
</dbReference>
<evidence type="ECO:0000313" key="2">
    <source>
        <dbReference type="RefSeq" id="XP_033815219.1"/>
    </source>
</evidence>
<dbReference type="Proteomes" id="UP000515159">
    <property type="component" value="Chromosome 9"/>
</dbReference>
<gene>
    <name evidence="2" type="primary">MRPS22</name>
</gene>
<accession>A0A6P8SAB6</accession>
<dbReference type="InParanoid" id="A0A6P8SAB6"/>
<organism evidence="1 2">
    <name type="scientific">Geotrypetes seraphini</name>
    <name type="common">Gaboon caecilian</name>
    <name type="synonym">Caecilia seraphini</name>
    <dbReference type="NCBI Taxonomy" id="260995"/>
    <lineage>
        <taxon>Eukaryota</taxon>
        <taxon>Metazoa</taxon>
        <taxon>Chordata</taxon>
        <taxon>Craniata</taxon>
        <taxon>Vertebrata</taxon>
        <taxon>Euteleostomi</taxon>
        <taxon>Amphibia</taxon>
        <taxon>Gymnophiona</taxon>
        <taxon>Geotrypetes</taxon>
    </lineage>
</organism>
<dbReference type="PANTHER" id="PTHR13071">
    <property type="entry name" value="MITOCHONDRIAL 28S RIBOSOMAL PROTEIN S22"/>
    <property type="match status" value="1"/>
</dbReference>
<dbReference type="GO" id="GO:0005763">
    <property type="term" value="C:mitochondrial small ribosomal subunit"/>
    <property type="evidence" value="ECO:0007669"/>
    <property type="project" value="TreeGrafter"/>
</dbReference>
<reference evidence="2" key="1">
    <citation type="submission" date="2025-08" db="UniProtKB">
        <authorList>
            <consortium name="RefSeq"/>
        </authorList>
    </citation>
    <scope>IDENTIFICATION</scope>
</reference>
<keyword evidence="2" id="KW-0689">Ribosomal protein</keyword>
<dbReference type="OrthoDB" id="10052321at2759"/>
<dbReference type="PANTHER" id="PTHR13071:SF4">
    <property type="entry name" value="SMALL RIBOSOMAL SUBUNIT PROTEIN MS22"/>
    <property type="match status" value="1"/>
</dbReference>
<evidence type="ECO:0000313" key="1">
    <source>
        <dbReference type="Proteomes" id="UP000515159"/>
    </source>
</evidence>